<evidence type="ECO:0000256" key="3">
    <source>
        <dbReference type="ARBA" id="ARBA00012083"/>
    </source>
</evidence>
<evidence type="ECO:0000313" key="6">
    <source>
        <dbReference type="EMBL" id="QIZ76854.1"/>
    </source>
</evidence>
<dbReference type="PANTHER" id="PTHR11122">
    <property type="entry name" value="APOSPORY-ASSOCIATED PROTEIN C-RELATED"/>
    <property type="match status" value="1"/>
</dbReference>
<evidence type="ECO:0000256" key="2">
    <source>
        <dbReference type="ARBA" id="ARBA00005866"/>
    </source>
</evidence>
<evidence type="ECO:0000313" key="7">
    <source>
        <dbReference type="Proteomes" id="UP000501602"/>
    </source>
</evidence>
<feature type="active site" evidence="5">
    <location>
        <position position="234"/>
    </location>
</feature>
<dbReference type="EC" id="5.1.3.15" evidence="3"/>
<dbReference type="PIRSF" id="PIRSF016020">
    <property type="entry name" value="PHexose_mutarotase"/>
    <property type="match status" value="1"/>
</dbReference>
<gene>
    <name evidence="6" type="ORF">HER31_08200</name>
</gene>
<sequence>MSTITLSNRHNSVDISLYGGHVLSWHHNNQPIFWLSELADLSGETAIRGGVPICFPWFAEQGSPKHGFARTEMWQLIRHTETEALLELKHNQRTLEIWPNRFRIALTVMLSDDTLLLSLVFDNTDSKSWQFGGALHSYFSCDNARAINVASLDGLMFHNSLTGLEQQFNGCQLPNPIDAIVPSVNKIQFLPSIAASHTVTIDQDGNDSCVIWNPANNHPTDVSKKQQWQFICFESAIVNNLITLQPRQQHQLSQRISLSK</sequence>
<accession>A0A6H1UCT9</accession>
<name>A0A6H1UCT9_9GAMM</name>
<reference evidence="6 7" key="1">
    <citation type="submission" date="2020-04" db="EMBL/GenBank/DDBJ databases">
        <title>Ferrimonas sp. S7 isolated from sea water.</title>
        <authorList>
            <person name="Bae S.S."/>
            <person name="Baek K."/>
        </authorList>
    </citation>
    <scope>NUCLEOTIDE SEQUENCE [LARGE SCALE GENOMIC DNA]</scope>
    <source>
        <strain evidence="6 7">S7</strain>
    </source>
</reference>
<proteinExistence type="inferred from homology"/>
<feature type="active site" evidence="5">
    <location>
        <position position="136"/>
    </location>
</feature>
<organism evidence="6 7">
    <name type="scientific">Ferrimonas lipolytica</name>
    <dbReference type="NCBI Taxonomy" id="2724191"/>
    <lineage>
        <taxon>Bacteria</taxon>
        <taxon>Pseudomonadati</taxon>
        <taxon>Pseudomonadota</taxon>
        <taxon>Gammaproteobacteria</taxon>
        <taxon>Alteromonadales</taxon>
        <taxon>Ferrimonadaceae</taxon>
        <taxon>Ferrimonas</taxon>
    </lineage>
</organism>
<dbReference type="KEGG" id="fes:HER31_08200"/>
<dbReference type="InterPro" id="IPR014718">
    <property type="entry name" value="GH-type_carb-bd"/>
</dbReference>
<evidence type="ECO:0000256" key="4">
    <source>
        <dbReference type="ARBA" id="ARBA00023235"/>
    </source>
</evidence>
<dbReference type="GO" id="GO:0030246">
    <property type="term" value="F:carbohydrate binding"/>
    <property type="evidence" value="ECO:0007669"/>
    <property type="project" value="InterPro"/>
</dbReference>
<dbReference type="InterPro" id="IPR025532">
    <property type="entry name" value="G6P_1-epimerase"/>
</dbReference>
<dbReference type="Proteomes" id="UP000501602">
    <property type="component" value="Chromosome"/>
</dbReference>
<dbReference type="InterPro" id="IPR008183">
    <property type="entry name" value="Aldose_1/G6P_1-epimerase"/>
</dbReference>
<dbReference type="GO" id="GO:0047938">
    <property type="term" value="F:glucose-6-phosphate 1-epimerase activity"/>
    <property type="evidence" value="ECO:0007669"/>
    <property type="project" value="UniProtKB-EC"/>
</dbReference>
<protein>
    <recommendedName>
        <fullName evidence="3">glucose-6-phosphate 1-epimerase</fullName>
        <ecNumber evidence="3">5.1.3.15</ecNumber>
    </recommendedName>
</protein>
<dbReference type="InterPro" id="IPR011013">
    <property type="entry name" value="Gal_mutarotase_sf_dom"/>
</dbReference>
<comment type="catalytic activity">
    <reaction evidence="1">
        <text>alpha-D-glucose 6-phosphate = beta-D-glucose 6-phosphate</text>
        <dbReference type="Rhea" id="RHEA:16249"/>
        <dbReference type="ChEBI" id="CHEBI:58225"/>
        <dbReference type="ChEBI" id="CHEBI:58247"/>
        <dbReference type="EC" id="5.1.3.15"/>
    </reaction>
</comment>
<evidence type="ECO:0000256" key="5">
    <source>
        <dbReference type="PIRSR" id="PIRSR016020-1"/>
    </source>
</evidence>
<dbReference type="AlphaFoldDB" id="A0A6H1UCT9"/>
<keyword evidence="7" id="KW-1185">Reference proteome</keyword>
<dbReference type="RefSeq" id="WP_168660115.1">
    <property type="nucleotide sequence ID" value="NZ_CP051180.1"/>
</dbReference>
<keyword evidence="4" id="KW-0413">Isomerase</keyword>
<comment type="similarity">
    <text evidence="2">Belongs to the glucose-6-phosphate 1-epimerase family.</text>
</comment>
<dbReference type="SUPFAM" id="SSF74650">
    <property type="entry name" value="Galactose mutarotase-like"/>
    <property type="match status" value="1"/>
</dbReference>
<dbReference type="PANTHER" id="PTHR11122:SF13">
    <property type="entry name" value="GLUCOSE-6-PHOSPHATE 1-EPIMERASE"/>
    <property type="match status" value="1"/>
</dbReference>
<dbReference type="Pfam" id="PF01263">
    <property type="entry name" value="Aldose_epim"/>
    <property type="match status" value="1"/>
</dbReference>
<dbReference type="GO" id="GO:0005975">
    <property type="term" value="P:carbohydrate metabolic process"/>
    <property type="evidence" value="ECO:0007669"/>
    <property type="project" value="InterPro"/>
</dbReference>
<evidence type="ECO:0000256" key="1">
    <source>
        <dbReference type="ARBA" id="ARBA00001096"/>
    </source>
</evidence>
<dbReference type="Gene3D" id="2.70.98.10">
    <property type="match status" value="1"/>
</dbReference>
<dbReference type="EMBL" id="CP051180">
    <property type="protein sequence ID" value="QIZ76854.1"/>
    <property type="molecule type" value="Genomic_DNA"/>
</dbReference>